<gene>
    <name evidence="1" type="ORF">IWT25_02366</name>
</gene>
<comment type="caution">
    <text evidence="1">The sequence shown here is derived from an EMBL/GenBank/DDBJ whole genome shotgun (WGS) entry which is preliminary data.</text>
</comment>
<dbReference type="EMBL" id="BCMI01000032">
    <property type="protein sequence ID" value="GAX07018.1"/>
    <property type="molecule type" value="Genomic_DNA"/>
</dbReference>
<sequence length="62" mass="7250">MKIKTFWTGGFEDHYFDSTVNKFIEDKKVVQISTSDTILSFDECSHTLTVLYEEAQHDTRTD</sequence>
<accession>A0A1Z5IZR1</accession>
<reference evidence="1 2" key="1">
    <citation type="submission" date="2015-11" db="EMBL/GenBank/DDBJ databases">
        <title>Draft genome sequences of new species of the genus Lactobacillus isolated from orchardgrass silage.</title>
        <authorList>
            <person name="Tohno M."/>
            <person name="Tanizawa Y."/>
            <person name="Arita M."/>
        </authorList>
    </citation>
    <scope>NUCLEOTIDE SEQUENCE [LARGE SCALE GENOMIC DNA]</scope>
    <source>
        <strain evidence="1 2">IWT25</strain>
    </source>
</reference>
<organism evidence="1 2">
    <name type="scientific">Secundilactobacillus pentosiphilus</name>
    <dbReference type="NCBI Taxonomy" id="1714682"/>
    <lineage>
        <taxon>Bacteria</taxon>
        <taxon>Bacillati</taxon>
        <taxon>Bacillota</taxon>
        <taxon>Bacilli</taxon>
        <taxon>Lactobacillales</taxon>
        <taxon>Lactobacillaceae</taxon>
        <taxon>Secundilactobacillus</taxon>
    </lineage>
</organism>
<evidence type="ECO:0000313" key="1">
    <source>
        <dbReference type="EMBL" id="GAX07018.1"/>
    </source>
</evidence>
<evidence type="ECO:0000313" key="2">
    <source>
        <dbReference type="Proteomes" id="UP000198414"/>
    </source>
</evidence>
<dbReference type="Proteomes" id="UP000198414">
    <property type="component" value="Unassembled WGS sequence"/>
</dbReference>
<proteinExistence type="predicted"/>
<protein>
    <submittedName>
        <fullName evidence="1">Uncharacterized protein</fullName>
    </submittedName>
</protein>
<name>A0A1Z5IZR1_9LACO</name>
<dbReference type="AlphaFoldDB" id="A0A1Z5IZR1"/>
<dbReference type="RefSeq" id="WP_089121922.1">
    <property type="nucleotide sequence ID" value="NZ_BCMI01000032.1"/>
</dbReference>